<comment type="caution">
    <text evidence="3">The sequence shown here is derived from an EMBL/GenBank/DDBJ whole genome shotgun (WGS) entry which is preliminary data.</text>
</comment>
<dbReference type="PANTHER" id="PTHR43713">
    <property type="entry name" value="GLUTAMATE-1-SEMIALDEHYDE 2,1-AMINOMUTASE"/>
    <property type="match status" value="1"/>
</dbReference>
<comment type="cofactor">
    <cofactor evidence="2">
        <name>pyridoxal 5'-phosphate</name>
        <dbReference type="ChEBI" id="CHEBI:597326"/>
    </cofactor>
</comment>
<protein>
    <recommendedName>
        <fullName evidence="5">Aspartate aminotransferase family protein</fullName>
    </recommendedName>
</protein>
<proteinExistence type="predicted"/>
<dbReference type="OrthoDB" id="425114at2759"/>
<evidence type="ECO:0008006" key="5">
    <source>
        <dbReference type="Google" id="ProtNLM"/>
    </source>
</evidence>
<evidence type="ECO:0000313" key="3">
    <source>
        <dbReference type="EMBL" id="KAJ4961245.1"/>
    </source>
</evidence>
<keyword evidence="4" id="KW-1185">Reference proteome</keyword>
<dbReference type="InterPro" id="IPR015422">
    <property type="entry name" value="PyrdxlP-dep_Trfase_small"/>
</dbReference>
<dbReference type="Proteomes" id="UP001141806">
    <property type="component" value="Unassembled WGS sequence"/>
</dbReference>
<evidence type="ECO:0000256" key="1">
    <source>
        <dbReference type="ARBA" id="ARBA00001579"/>
    </source>
</evidence>
<dbReference type="AlphaFoldDB" id="A0A9Q0H8K8"/>
<evidence type="ECO:0000256" key="2">
    <source>
        <dbReference type="ARBA" id="ARBA00001933"/>
    </source>
</evidence>
<dbReference type="PANTHER" id="PTHR43713:SF3">
    <property type="entry name" value="GLUTAMATE-1-SEMIALDEHYDE 2,1-AMINOMUTASE 1, CHLOROPLASTIC-RELATED"/>
    <property type="match status" value="1"/>
</dbReference>
<comment type="catalytic activity">
    <reaction evidence="1">
        <text>(S)-4-amino-5-oxopentanoate = 5-aminolevulinate</text>
        <dbReference type="Rhea" id="RHEA:14265"/>
        <dbReference type="ChEBI" id="CHEBI:57501"/>
        <dbReference type="ChEBI" id="CHEBI:356416"/>
        <dbReference type="EC" id="5.4.3.8"/>
    </reaction>
</comment>
<evidence type="ECO:0000313" key="4">
    <source>
        <dbReference type="Proteomes" id="UP001141806"/>
    </source>
</evidence>
<accession>A0A9Q0H8K8</accession>
<dbReference type="GO" id="GO:0042286">
    <property type="term" value="F:glutamate-1-semialdehyde 2,1-aminomutase activity"/>
    <property type="evidence" value="ECO:0007669"/>
    <property type="project" value="UniProtKB-EC"/>
</dbReference>
<organism evidence="3 4">
    <name type="scientific">Protea cynaroides</name>
    <dbReference type="NCBI Taxonomy" id="273540"/>
    <lineage>
        <taxon>Eukaryota</taxon>
        <taxon>Viridiplantae</taxon>
        <taxon>Streptophyta</taxon>
        <taxon>Embryophyta</taxon>
        <taxon>Tracheophyta</taxon>
        <taxon>Spermatophyta</taxon>
        <taxon>Magnoliopsida</taxon>
        <taxon>Proteales</taxon>
        <taxon>Proteaceae</taxon>
        <taxon>Protea</taxon>
    </lineage>
</organism>
<sequence length="110" mass="11901">MQRVRASCPALQNISSIAQAVDKADATLDSNRSFLKFELVMTGPDDLRPGGVNSPVRAFKSIAGQPIVIDSGKGSRMRDIDGNEYIDYVGSWGLAIIGHTDDKKKILPLL</sequence>
<name>A0A9Q0H8K8_9MAGN</name>
<dbReference type="Gene3D" id="3.90.1150.10">
    <property type="entry name" value="Aspartate Aminotransferase, domain 1"/>
    <property type="match status" value="1"/>
</dbReference>
<gene>
    <name evidence="3" type="ORF">NE237_021155</name>
</gene>
<dbReference type="GO" id="GO:0009507">
    <property type="term" value="C:chloroplast"/>
    <property type="evidence" value="ECO:0007669"/>
    <property type="project" value="TreeGrafter"/>
</dbReference>
<dbReference type="InterPro" id="IPR015424">
    <property type="entry name" value="PyrdxlP-dep_Trfase"/>
</dbReference>
<reference evidence="3" key="1">
    <citation type="journal article" date="2023" name="Plant J.">
        <title>The genome of the king protea, Protea cynaroides.</title>
        <authorList>
            <person name="Chang J."/>
            <person name="Duong T.A."/>
            <person name="Schoeman C."/>
            <person name="Ma X."/>
            <person name="Roodt D."/>
            <person name="Barker N."/>
            <person name="Li Z."/>
            <person name="Van de Peer Y."/>
            <person name="Mizrachi E."/>
        </authorList>
    </citation>
    <scope>NUCLEOTIDE SEQUENCE</scope>
    <source>
        <tissue evidence="3">Young leaves</tissue>
    </source>
</reference>
<dbReference type="SUPFAM" id="SSF53383">
    <property type="entry name" value="PLP-dependent transferases"/>
    <property type="match status" value="1"/>
</dbReference>
<dbReference type="EMBL" id="JAMYWD010000009">
    <property type="protein sequence ID" value="KAJ4961245.1"/>
    <property type="molecule type" value="Genomic_DNA"/>
</dbReference>